<reference evidence="1 2" key="1">
    <citation type="submission" date="2018-06" db="EMBL/GenBank/DDBJ databases">
        <authorList>
            <consortium name="Pathogen Informatics"/>
            <person name="Doyle S."/>
        </authorList>
    </citation>
    <scope>NUCLEOTIDE SEQUENCE [LARGE SCALE GENOMIC DNA]</scope>
    <source>
        <strain evidence="1 2">NCTC10975</strain>
    </source>
</reference>
<dbReference type="AlphaFoldDB" id="A0A2X2BF52"/>
<dbReference type="EMBL" id="UAUE01000001">
    <property type="protein sequence ID" value="SPY93764.1"/>
    <property type="molecule type" value="Genomic_DNA"/>
</dbReference>
<accession>A0A2X2BF52</accession>
<protein>
    <submittedName>
        <fullName evidence="1">Uncharacterized protein</fullName>
    </submittedName>
</protein>
<name>A0A2X2BF52_PROMI</name>
<dbReference type="Proteomes" id="UP000251485">
    <property type="component" value="Unassembled WGS sequence"/>
</dbReference>
<gene>
    <name evidence="1" type="ORF">NCTC10975_00087</name>
</gene>
<evidence type="ECO:0000313" key="2">
    <source>
        <dbReference type="Proteomes" id="UP000251485"/>
    </source>
</evidence>
<organism evidence="1 2">
    <name type="scientific">Proteus mirabilis</name>
    <dbReference type="NCBI Taxonomy" id="584"/>
    <lineage>
        <taxon>Bacteria</taxon>
        <taxon>Pseudomonadati</taxon>
        <taxon>Pseudomonadota</taxon>
        <taxon>Gammaproteobacteria</taxon>
        <taxon>Enterobacterales</taxon>
        <taxon>Morganellaceae</taxon>
        <taxon>Proteus</taxon>
    </lineage>
</organism>
<proteinExistence type="predicted"/>
<sequence length="71" mass="8263">MFSDLIAAIEECRFRALTERTGNKTKRYLSVIQLNNGFMRIVETTQAKSLGYRIMYSVGCDRYHTVLPEVR</sequence>
<evidence type="ECO:0000313" key="1">
    <source>
        <dbReference type="EMBL" id="SPY93764.1"/>
    </source>
</evidence>